<dbReference type="RefSeq" id="WP_235066361.1">
    <property type="nucleotide sequence ID" value="NZ_JAKFGM010000001.1"/>
</dbReference>
<organism evidence="1 2">
    <name type="scientific">Sphingomonas cremea</name>
    <dbReference type="NCBI Taxonomy" id="2904799"/>
    <lineage>
        <taxon>Bacteria</taxon>
        <taxon>Pseudomonadati</taxon>
        <taxon>Pseudomonadota</taxon>
        <taxon>Alphaproteobacteria</taxon>
        <taxon>Sphingomonadales</taxon>
        <taxon>Sphingomonadaceae</taxon>
        <taxon>Sphingomonas</taxon>
    </lineage>
</organism>
<dbReference type="EMBL" id="JAKFGM010000001">
    <property type="protein sequence ID" value="MCF2513867.1"/>
    <property type="molecule type" value="Genomic_DNA"/>
</dbReference>
<proteinExistence type="predicted"/>
<sequence length="71" mass="8129">MNDQPHPITPCCFCGKIDYSNADPSYLTVGTRSEVTKTWWCHIACFEERLPDLPEPWNVYDRDADAASNVH</sequence>
<protein>
    <submittedName>
        <fullName evidence="1">Uncharacterized protein</fullName>
    </submittedName>
</protein>
<evidence type="ECO:0000313" key="1">
    <source>
        <dbReference type="EMBL" id="MCF2513867.1"/>
    </source>
</evidence>
<gene>
    <name evidence="1" type="ORF">LVY65_02130</name>
</gene>
<name>A0A9X1QKK3_9SPHN</name>
<accession>A0A9X1QKK3</accession>
<evidence type="ECO:0000313" key="2">
    <source>
        <dbReference type="Proteomes" id="UP001139410"/>
    </source>
</evidence>
<keyword evidence="2" id="KW-1185">Reference proteome</keyword>
<dbReference type="Proteomes" id="UP001139410">
    <property type="component" value="Unassembled WGS sequence"/>
</dbReference>
<dbReference type="AlphaFoldDB" id="A0A9X1QKK3"/>
<comment type="caution">
    <text evidence="1">The sequence shown here is derived from an EMBL/GenBank/DDBJ whole genome shotgun (WGS) entry which is preliminary data.</text>
</comment>
<reference evidence="1" key="1">
    <citation type="submission" date="2022-01" db="EMBL/GenBank/DDBJ databases">
        <authorList>
            <person name="Jo J.-H."/>
            <person name="Im W.-T."/>
        </authorList>
    </citation>
    <scope>NUCLEOTIDE SEQUENCE</scope>
    <source>
        <strain evidence="1">G124</strain>
    </source>
</reference>